<gene>
    <name evidence="1" type="ORF">A2227_06760</name>
</gene>
<evidence type="ECO:0000313" key="1">
    <source>
        <dbReference type="EMBL" id="OGF28170.1"/>
    </source>
</evidence>
<dbReference type="Proteomes" id="UP000178367">
    <property type="component" value="Unassembled WGS sequence"/>
</dbReference>
<name>A0A1F5SNA5_9BACT</name>
<dbReference type="EMBL" id="MFGB01000002">
    <property type="protein sequence ID" value="OGF28170.1"/>
    <property type="molecule type" value="Genomic_DNA"/>
</dbReference>
<dbReference type="AlphaFoldDB" id="A0A1F5SNA5"/>
<comment type="caution">
    <text evidence="1">The sequence shown here is derived from an EMBL/GenBank/DDBJ whole genome shotgun (WGS) entry which is preliminary data.</text>
</comment>
<proteinExistence type="predicted"/>
<organism evidence="1 2">
    <name type="scientific">Candidatus Falkowbacteria bacterium RIFOXYA2_FULL_47_19</name>
    <dbReference type="NCBI Taxonomy" id="1797994"/>
    <lineage>
        <taxon>Bacteria</taxon>
        <taxon>Candidatus Falkowiibacteriota</taxon>
    </lineage>
</organism>
<reference evidence="1 2" key="1">
    <citation type="journal article" date="2016" name="Nat. Commun.">
        <title>Thousands of microbial genomes shed light on interconnected biogeochemical processes in an aquifer system.</title>
        <authorList>
            <person name="Anantharaman K."/>
            <person name="Brown C.T."/>
            <person name="Hug L.A."/>
            <person name="Sharon I."/>
            <person name="Castelle C.J."/>
            <person name="Probst A.J."/>
            <person name="Thomas B.C."/>
            <person name="Singh A."/>
            <person name="Wilkins M.J."/>
            <person name="Karaoz U."/>
            <person name="Brodie E.L."/>
            <person name="Williams K.H."/>
            <person name="Hubbard S.S."/>
            <person name="Banfield J.F."/>
        </authorList>
    </citation>
    <scope>NUCLEOTIDE SEQUENCE [LARGE SCALE GENOMIC DNA]</scope>
</reference>
<sequence length="115" mass="13140">MDLKLTAKISVRIIKKKKKNVIAVKILPGLKLFSLFAPSTKGIIPPFEGGPLEINLDKRNFVRLRAFTDRDNNIRVNVYQKNKEWIKYQTLSLDPDNGKSHIVIIDPLKKIAQMA</sequence>
<evidence type="ECO:0000313" key="2">
    <source>
        <dbReference type="Proteomes" id="UP000178367"/>
    </source>
</evidence>
<protein>
    <submittedName>
        <fullName evidence="1">Uncharacterized protein</fullName>
    </submittedName>
</protein>
<accession>A0A1F5SNA5</accession>